<dbReference type="STRING" id="1837282.A6F49_06860"/>
<dbReference type="Proteomes" id="UP000078292">
    <property type="component" value="Unassembled WGS sequence"/>
</dbReference>
<dbReference type="InterPro" id="IPR028973">
    <property type="entry name" value="PhnB-like"/>
</dbReference>
<dbReference type="PIRSF" id="PIRSF021700">
    <property type="entry name" value="3_dmu_93_MTrfase"/>
    <property type="match status" value="1"/>
</dbReference>
<evidence type="ECO:0000313" key="3">
    <source>
        <dbReference type="Proteomes" id="UP000078292"/>
    </source>
</evidence>
<reference evidence="2 3" key="1">
    <citation type="submission" date="2016-04" db="EMBL/GenBank/DDBJ databases">
        <title>First whole genome shotgun sequence of the bacterium Enteractinococcus sp. strain UASWS1574.</title>
        <authorList>
            <person name="Crovadore J."/>
            <person name="Chablais R."/>
            <person name="Lefort F."/>
        </authorList>
    </citation>
    <scope>NUCLEOTIDE SEQUENCE [LARGE SCALE GENOMIC DNA]</scope>
    <source>
        <strain evidence="2 3">UASWS1574</strain>
    </source>
</reference>
<feature type="domain" description="PhnB-like" evidence="1">
    <location>
        <begin position="6"/>
        <end position="129"/>
    </location>
</feature>
<dbReference type="InterPro" id="IPR029068">
    <property type="entry name" value="Glyas_Bleomycin-R_OHBP_Dase"/>
</dbReference>
<dbReference type="OrthoDB" id="9806473at2"/>
<sequence>MTDTQQLLPHLMFQNGRAEEAMNFYVELFDGEVLMLQRYGDETPDMNGKVQIATLRIAGVELNVMDSPVPHEFDFTPSMSLSFRCESEDELDRMYQALLEGGQAMMPKNDYGFAPFAWLNDRYGVSWQLNVTPHHE</sequence>
<keyword evidence="3" id="KW-1185">Reference proteome</keyword>
<dbReference type="SUPFAM" id="SSF54593">
    <property type="entry name" value="Glyoxalase/Bleomycin resistance protein/Dihydroxybiphenyl dioxygenase"/>
    <property type="match status" value="1"/>
</dbReference>
<dbReference type="PANTHER" id="PTHR33990">
    <property type="entry name" value="PROTEIN YJDN-RELATED"/>
    <property type="match status" value="1"/>
</dbReference>
<dbReference type="PANTHER" id="PTHR33990:SF4">
    <property type="entry name" value="PHNB-LIKE DOMAIN-CONTAINING PROTEIN"/>
    <property type="match status" value="1"/>
</dbReference>
<accession>A0A1B7M1F3</accession>
<dbReference type="Pfam" id="PF06983">
    <property type="entry name" value="3-dmu-9_3-mt"/>
    <property type="match status" value="1"/>
</dbReference>
<proteinExistence type="predicted"/>
<dbReference type="RefSeq" id="WP_043057128.1">
    <property type="nucleotide sequence ID" value="NZ_LXEY01000012.1"/>
</dbReference>
<comment type="caution">
    <text evidence="2">The sequence shown here is derived from an EMBL/GenBank/DDBJ whole genome shotgun (WGS) entry which is preliminary data.</text>
</comment>
<dbReference type="CDD" id="cd06588">
    <property type="entry name" value="PhnB_like"/>
    <property type="match status" value="1"/>
</dbReference>
<gene>
    <name evidence="2" type="ORF">A6F49_06860</name>
</gene>
<dbReference type="AlphaFoldDB" id="A0A1B7M1F3"/>
<evidence type="ECO:0000259" key="1">
    <source>
        <dbReference type="Pfam" id="PF06983"/>
    </source>
</evidence>
<evidence type="ECO:0000313" key="2">
    <source>
        <dbReference type="EMBL" id="OAV62422.1"/>
    </source>
</evidence>
<dbReference type="InterPro" id="IPR009725">
    <property type="entry name" value="3_dmu_93_MTrfase"/>
</dbReference>
<dbReference type="Gene3D" id="3.30.720.100">
    <property type="match status" value="1"/>
</dbReference>
<name>A0A1B7M1F3_9MICC</name>
<organism evidence="2 3">
    <name type="scientific">Enteractinococcus helveticum</name>
    <dbReference type="NCBI Taxonomy" id="1837282"/>
    <lineage>
        <taxon>Bacteria</taxon>
        <taxon>Bacillati</taxon>
        <taxon>Actinomycetota</taxon>
        <taxon>Actinomycetes</taxon>
        <taxon>Micrococcales</taxon>
        <taxon>Micrococcaceae</taxon>
    </lineage>
</organism>
<dbReference type="EMBL" id="LXEY01000012">
    <property type="protein sequence ID" value="OAV62422.1"/>
    <property type="molecule type" value="Genomic_DNA"/>
</dbReference>
<dbReference type="Gene3D" id="3.30.720.110">
    <property type="match status" value="1"/>
</dbReference>
<protein>
    <recommendedName>
        <fullName evidence="1">PhnB-like domain-containing protein</fullName>
    </recommendedName>
</protein>